<dbReference type="eggNOG" id="COG0475">
    <property type="taxonomic scope" value="Bacteria"/>
</dbReference>
<dbReference type="EMBL" id="ADLE01000017">
    <property type="protein sequence ID" value="EJZ62404.1"/>
    <property type="molecule type" value="Genomic_DNA"/>
</dbReference>
<dbReference type="Proteomes" id="UP000006044">
    <property type="component" value="Unassembled WGS sequence"/>
</dbReference>
<dbReference type="STRING" id="742726.HMPREF9448_02523"/>
<dbReference type="InterPro" id="IPR006153">
    <property type="entry name" value="Cation/H_exchanger_TM"/>
</dbReference>
<dbReference type="GO" id="GO:0015297">
    <property type="term" value="F:antiporter activity"/>
    <property type="evidence" value="ECO:0007669"/>
    <property type="project" value="UniProtKB-KW"/>
</dbReference>
<dbReference type="PANTHER" id="PTHR43562:SF4">
    <property type="entry name" value="NA(+)_H(+) ANTIPORTER NHAS5"/>
    <property type="match status" value="1"/>
</dbReference>
<dbReference type="RefSeq" id="WP_008862904.1">
    <property type="nucleotide sequence ID" value="NZ_JH815206.1"/>
</dbReference>
<evidence type="ECO:0000256" key="4">
    <source>
        <dbReference type="ARBA" id="ARBA00022692"/>
    </source>
</evidence>
<dbReference type="Gene3D" id="1.20.1530.20">
    <property type="match status" value="1"/>
</dbReference>
<dbReference type="PATRIC" id="fig|742726.3.peg.2634"/>
<dbReference type="OrthoDB" id="9793589at2"/>
<evidence type="ECO:0000256" key="7">
    <source>
        <dbReference type="ARBA" id="ARBA00023136"/>
    </source>
</evidence>
<feature type="transmembrane region" description="Helical" evidence="8">
    <location>
        <begin position="97"/>
        <end position="118"/>
    </location>
</feature>
<evidence type="ECO:0000256" key="1">
    <source>
        <dbReference type="ARBA" id="ARBA00004141"/>
    </source>
</evidence>
<feature type="transmembrane region" description="Helical" evidence="8">
    <location>
        <begin position="42"/>
        <end position="62"/>
    </location>
</feature>
<feature type="transmembrane region" description="Helical" evidence="8">
    <location>
        <begin position="124"/>
        <end position="145"/>
    </location>
</feature>
<dbReference type="GO" id="GO:1902600">
    <property type="term" value="P:proton transmembrane transport"/>
    <property type="evidence" value="ECO:0007669"/>
    <property type="project" value="InterPro"/>
</dbReference>
<reference evidence="10 11" key="1">
    <citation type="submission" date="2012-08" db="EMBL/GenBank/DDBJ databases">
        <title>The Genome Sequence of Barnesiella intestinihominis YIT 11860.</title>
        <authorList>
            <consortium name="The Broad Institute Genome Sequencing Platform"/>
            <person name="Earl A."/>
            <person name="Ward D."/>
            <person name="Feldgarden M."/>
            <person name="Gevers D."/>
            <person name="Morotomi M."/>
            <person name="Walker B."/>
            <person name="Young S.K."/>
            <person name="Zeng Q."/>
            <person name="Gargeya S."/>
            <person name="Fitzgerald M."/>
            <person name="Haas B."/>
            <person name="Abouelleil A."/>
            <person name="Alvarado L."/>
            <person name="Arachchi H.M."/>
            <person name="Berlin A.M."/>
            <person name="Chapman S.B."/>
            <person name="Goldberg J."/>
            <person name="Griggs A."/>
            <person name="Gujja S."/>
            <person name="Hansen M."/>
            <person name="Howarth C."/>
            <person name="Imamovic A."/>
            <person name="Larimer J."/>
            <person name="McCowen C."/>
            <person name="Montmayeur A."/>
            <person name="Murphy C."/>
            <person name="Neiman D."/>
            <person name="Pearson M."/>
            <person name="Priest M."/>
            <person name="Roberts A."/>
            <person name="Saif S."/>
            <person name="Shea T."/>
            <person name="Sisk P."/>
            <person name="Sykes S."/>
            <person name="Wortman J."/>
            <person name="Nusbaum C."/>
            <person name="Birren B."/>
        </authorList>
    </citation>
    <scope>NUCLEOTIDE SEQUENCE [LARGE SCALE GENOMIC DNA]</scope>
    <source>
        <strain evidence="10 11">YIT 11860</strain>
    </source>
</reference>
<feature type="domain" description="Cation/H+ exchanger transmembrane" evidence="9">
    <location>
        <begin position="26"/>
        <end position="396"/>
    </location>
</feature>
<dbReference type="Pfam" id="PF00999">
    <property type="entry name" value="Na_H_Exchanger"/>
    <property type="match status" value="1"/>
</dbReference>
<dbReference type="GO" id="GO:0016020">
    <property type="term" value="C:membrane"/>
    <property type="evidence" value="ECO:0007669"/>
    <property type="project" value="UniProtKB-SubCell"/>
</dbReference>
<evidence type="ECO:0000256" key="8">
    <source>
        <dbReference type="SAM" id="Phobius"/>
    </source>
</evidence>
<evidence type="ECO:0000256" key="6">
    <source>
        <dbReference type="ARBA" id="ARBA00023065"/>
    </source>
</evidence>
<dbReference type="eggNOG" id="COG0589">
    <property type="taxonomic scope" value="Bacteria"/>
</dbReference>
<comment type="subcellular location">
    <subcellularLocation>
        <location evidence="1">Membrane</location>
        <topology evidence="1">Multi-pass membrane protein</topology>
    </subcellularLocation>
</comment>
<keyword evidence="6" id="KW-0406">Ion transport</keyword>
<keyword evidence="2" id="KW-0813">Transport</keyword>
<evidence type="ECO:0000313" key="10">
    <source>
        <dbReference type="EMBL" id="EJZ62404.1"/>
    </source>
</evidence>
<name>K0X3Y1_9BACT</name>
<feature type="transmembrane region" description="Helical" evidence="8">
    <location>
        <begin position="194"/>
        <end position="212"/>
    </location>
</feature>
<feature type="transmembrane region" description="Helical" evidence="8">
    <location>
        <begin position="305"/>
        <end position="327"/>
    </location>
</feature>
<dbReference type="GeneID" id="77849709"/>
<evidence type="ECO:0000256" key="5">
    <source>
        <dbReference type="ARBA" id="ARBA00022989"/>
    </source>
</evidence>
<feature type="transmembrane region" description="Helical" evidence="8">
    <location>
        <begin position="374"/>
        <end position="397"/>
    </location>
</feature>
<comment type="caution">
    <text evidence="10">The sequence shown here is derived from an EMBL/GenBank/DDBJ whole genome shotgun (WGS) entry which is preliminary data.</text>
</comment>
<organism evidence="10 11">
    <name type="scientific">Barnesiella intestinihominis YIT 11860</name>
    <dbReference type="NCBI Taxonomy" id="742726"/>
    <lineage>
        <taxon>Bacteria</taxon>
        <taxon>Pseudomonadati</taxon>
        <taxon>Bacteroidota</taxon>
        <taxon>Bacteroidia</taxon>
        <taxon>Bacteroidales</taxon>
        <taxon>Barnesiellaceae</taxon>
        <taxon>Barnesiella</taxon>
    </lineage>
</organism>
<feature type="transmembrane region" description="Helical" evidence="8">
    <location>
        <begin position="68"/>
        <end position="85"/>
    </location>
</feature>
<keyword evidence="5 8" id="KW-1133">Transmembrane helix</keyword>
<accession>K0X3Y1</accession>
<dbReference type="Gene3D" id="3.40.50.12370">
    <property type="match status" value="1"/>
</dbReference>
<keyword evidence="11" id="KW-1185">Reference proteome</keyword>
<sequence length="712" mass="79793">MTALLDLREHLPITNPTWIFFLVLCIILFAPVLLNKLKIPHLIGMILAGILIGEHGFDILARDSSFELFGQVGLYYIMFLAGLEMNMEDFPAIRGKAIVFGILAFIIPIVLGFFSNILILKYGIVSSILLASMYASHTLISYPIVTRYGVSRHRCVSIAVGATAITDSLTLLVLAIVGSMYRTDSVDSWSRLELILKVSLMGLFIIYSFPRIGRWFLRKYEDGIVQFIFILAMVFLAAGLMELVGMEGILGAFFAGLVLNRLIPPVSPLRNYLEFVGNALFIPYFLIGVGMLIDVRVFFGHIESMKVAAVMTLMALSTKWIAAWTTQKIYGMKRIERQLMFGLSNAQAAATLAAVLVGYNIVLPDGSRLLNDDVLNGTIVLILITCIISSITTDIAARKMALSELPPDDTQSGTDNEKILISFSNQKNVKNLIYLALLVSNPKKIHGLVGLHVMYDNCSETDREQGKKLLLQAQEVAAKADVTLQTQNRLATNLSNGILHASKENDASEIIVGLHIRATQDESFFGPVLLNLLNKMDRQIMILHAVTPINRVHNIHVAIPENAEYEAGFYRWTERIARMGENTGRRIFYHGHAKTLSLIQAYLQRYHTSVLYEMQETDGGNELKRLSTELQPDDLMVIIMARHGSVSFRPSLEHVPHQINAYYTDKNFILLFPDSYAPASPELTFVELHGTRGTYEKKKGWLDFLWKKEEQN</sequence>
<dbReference type="InterPro" id="IPR038770">
    <property type="entry name" value="Na+/solute_symporter_sf"/>
</dbReference>
<feature type="transmembrane region" description="Helical" evidence="8">
    <location>
        <begin position="157"/>
        <end position="182"/>
    </location>
</feature>
<evidence type="ECO:0000259" key="9">
    <source>
        <dbReference type="Pfam" id="PF00999"/>
    </source>
</evidence>
<feature type="transmembrane region" description="Helical" evidence="8">
    <location>
        <begin position="224"/>
        <end position="241"/>
    </location>
</feature>
<keyword evidence="7 8" id="KW-0472">Membrane</keyword>
<dbReference type="SUPFAM" id="SSF52402">
    <property type="entry name" value="Adenine nucleotide alpha hydrolases-like"/>
    <property type="match status" value="1"/>
</dbReference>
<feature type="transmembrane region" description="Helical" evidence="8">
    <location>
        <begin position="17"/>
        <end position="35"/>
    </location>
</feature>
<evidence type="ECO:0000313" key="11">
    <source>
        <dbReference type="Proteomes" id="UP000006044"/>
    </source>
</evidence>
<dbReference type="HOGENOM" id="CLU_017738_0_0_10"/>
<dbReference type="AlphaFoldDB" id="K0X3Y1"/>
<keyword evidence="4 8" id="KW-0812">Transmembrane</keyword>
<evidence type="ECO:0000256" key="3">
    <source>
        <dbReference type="ARBA" id="ARBA00022449"/>
    </source>
</evidence>
<feature type="transmembrane region" description="Helical" evidence="8">
    <location>
        <begin position="275"/>
        <end position="293"/>
    </location>
</feature>
<protein>
    <recommendedName>
        <fullName evidence="9">Cation/H+ exchanger transmembrane domain-containing protein</fullName>
    </recommendedName>
</protein>
<proteinExistence type="predicted"/>
<feature type="transmembrane region" description="Helical" evidence="8">
    <location>
        <begin position="339"/>
        <end position="362"/>
    </location>
</feature>
<gene>
    <name evidence="10" type="ORF">HMPREF9448_02523</name>
</gene>
<evidence type="ECO:0000256" key="2">
    <source>
        <dbReference type="ARBA" id="ARBA00022448"/>
    </source>
</evidence>
<dbReference type="PANTHER" id="PTHR43562">
    <property type="entry name" value="NAPA-TYPE SODIUM/HYDROGEN ANTIPORTER"/>
    <property type="match status" value="1"/>
</dbReference>
<keyword evidence="3" id="KW-0050">Antiport</keyword>